<comment type="caution">
    <text evidence="1">The sequence shown here is derived from an EMBL/GenBank/DDBJ whole genome shotgun (WGS) entry which is preliminary data.</text>
</comment>
<dbReference type="EMBL" id="SJPE01000005">
    <property type="protein sequence ID" value="TBX70000.1"/>
    <property type="molecule type" value="Genomic_DNA"/>
</dbReference>
<dbReference type="OrthoDB" id="1148707at2"/>
<dbReference type="AlphaFoldDB" id="A0A4Q9Z3T5"/>
<protein>
    <recommendedName>
        <fullName evidence="3">Lipoprotein</fullName>
    </recommendedName>
</protein>
<sequence length="211" mass="24673">MKKIIVAGICFFLFSCQNKEVLLPMAGETVVADVQDHSPIYFFFKTEEKDTLIEVNRKNSISSTNWLFNIDKRLPLRLVIPEIKKLQNKKEGSVHKSETSENYFTYTDTTKKRMAFLPFTKIRYQYEKPDGNATVITFDENNLVRYKDEVFSKEQLAVFLNDSLKEVPSTVTFCFSKKLSFDKYIQDKLFLKNLVITKKGVLINHGKEYIY</sequence>
<dbReference type="RefSeq" id="WP_131475729.1">
    <property type="nucleotide sequence ID" value="NZ_SJPE01000005.1"/>
</dbReference>
<dbReference type="Proteomes" id="UP000293300">
    <property type="component" value="Unassembled WGS sequence"/>
</dbReference>
<gene>
    <name evidence="1" type="ORF">EZL74_06175</name>
</gene>
<organism evidence="1 2">
    <name type="scientific">Flavobacterium silvisoli</name>
    <dbReference type="NCBI Taxonomy" id="2529433"/>
    <lineage>
        <taxon>Bacteria</taxon>
        <taxon>Pseudomonadati</taxon>
        <taxon>Bacteroidota</taxon>
        <taxon>Flavobacteriia</taxon>
        <taxon>Flavobacteriales</taxon>
        <taxon>Flavobacteriaceae</taxon>
        <taxon>Flavobacterium</taxon>
    </lineage>
</organism>
<evidence type="ECO:0000313" key="1">
    <source>
        <dbReference type="EMBL" id="TBX70000.1"/>
    </source>
</evidence>
<dbReference type="PROSITE" id="PS51257">
    <property type="entry name" value="PROKAR_LIPOPROTEIN"/>
    <property type="match status" value="1"/>
</dbReference>
<accession>A0A4Q9Z3T5</accession>
<evidence type="ECO:0008006" key="3">
    <source>
        <dbReference type="Google" id="ProtNLM"/>
    </source>
</evidence>
<proteinExistence type="predicted"/>
<keyword evidence="2" id="KW-1185">Reference proteome</keyword>
<name>A0A4Q9Z3T5_9FLAO</name>
<evidence type="ECO:0000313" key="2">
    <source>
        <dbReference type="Proteomes" id="UP000293300"/>
    </source>
</evidence>
<reference evidence="1 2" key="1">
    <citation type="submission" date="2019-02" db="EMBL/GenBank/DDBJ databases">
        <title>Flavobacterium sp. RD-2-33 isolated from forest soil.</title>
        <authorList>
            <person name="Chaudhary D.K."/>
        </authorList>
    </citation>
    <scope>NUCLEOTIDE SEQUENCE [LARGE SCALE GENOMIC DNA]</scope>
    <source>
        <strain evidence="1 2">RD-2-33</strain>
    </source>
</reference>